<dbReference type="SUPFAM" id="SSF51735">
    <property type="entry name" value="NAD(P)-binding Rossmann-fold domains"/>
    <property type="match status" value="1"/>
</dbReference>
<dbReference type="PANTHER" id="PTHR42687">
    <property type="entry name" value="L-THREONINE 3-DEHYDROGENASE"/>
    <property type="match status" value="1"/>
</dbReference>
<dbReference type="EMBL" id="BAABCR010000015">
    <property type="protein sequence ID" value="GAA4033329.1"/>
    <property type="molecule type" value="Genomic_DNA"/>
</dbReference>
<keyword evidence="4" id="KW-1185">Reference proteome</keyword>
<dbReference type="Proteomes" id="UP001500968">
    <property type="component" value="Unassembled WGS sequence"/>
</dbReference>
<comment type="similarity">
    <text evidence="1">Belongs to the NAD(P)-dependent epimerase/dehydratase family.</text>
</comment>
<dbReference type="InterPro" id="IPR051225">
    <property type="entry name" value="NAD(P)_epim/dehydratase"/>
</dbReference>
<dbReference type="InterPro" id="IPR001509">
    <property type="entry name" value="Epimerase_deHydtase"/>
</dbReference>
<sequence>MVFSDGEFLLKTHNMNTKILIIGACGQIGTELTKKLRSIYGVDNVVASDIRKLNIDIVNEGIFEVVNALDYNQIEHLIEQYHITDVYLMAALLSATAEKNPAFAWDLNMNSLFHVLNLAKAGKIKKIFWPSSIAVFGPTTPRINTPQYTIMEPTTVYGISKQTGERWCEYYHNIYGVDVRSIRYPGLISWSTEPGGGTTDYAVDIYHKALKDSKYECFLSEDTALPMMYMDDAIRATVEIMQAPAESVKIRSSYNLAGVSFTPKEIAAEIKNHIPDFTISYKPDYRQKIADSWPASIDDSCAQQDWQWKHQYDLASMTVEMLDNLK</sequence>
<dbReference type="PANTHER" id="PTHR42687:SF1">
    <property type="entry name" value="L-THREONINE 3-DEHYDROGENASE, MITOCHONDRIAL"/>
    <property type="match status" value="1"/>
</dbReference>
<protein>
    <submittedName>
        <fullName evidence="3">NAD-dependent epimerase/dehydratase family protein</fullName>
    </submittedName>
</protein>
<reference evidence="4" key="1">
    <citation type="journal article" date="2019" name="Int. J. Syst. Evol. Microbiol.">
        <title>The Global Catalogue of Microorganisms (GCM) 10K type strain sequencing project: providing services to taxonomists for standard genome sequencing and annotation.</title>
        <authorList>
            <consortium name="The Broad Institute Genomics Platform"/>
            <consortium name="The Broad Institute Genome Sequencing Center for Infectious Disease"/>
            <person name="Wu L."/>
            <person name="Ma J."/>
        </authorList>
    </citation>
    <scope>NUCLEOTIDE SEQUENCE [LARGE SCALE GENOMIC DNA]</scope>
    <source>
        <strain evidence="4">JCM 17064</strain>
    </source>
</reference>
<evidence type="ECO:0000259" key="2">
    <source>
        <dbReference type="Pfam" id="PF01370"/>
    </source>
</evidence>
<evidence type="ECO:0000256" key="1">
    <source>
        <dbReference type="ARBA" id="ARBA00007637"/>
    </source>
</evidence>
<organism evidence="3 4">
    <name type="scientific">Flavobacterium cheonhonense</name>
    <dbReference type="NCBI Taxonomy" id="706185"/>
    <lineage>
        <taxon>Bacteria</taxon>
        <taxon>Pseudomonadati</taxon>
        <taxon>Bacteroidota</taxon>
        <taxon>Flavobacteriia</taxon>
        <taxon>Flavobacteriales</taxon>
        <taxon>Flavobacteriaceae</taxon>
        <taxon>Flavobacterium</taxon>
    </lineage>
</organism>
<comment type="caution">
    <text evidence="3">The sequence shown here is derived from an EMBL/GenBank/DDBJ whole genome shotgun (WGS) entry which is preliminary data.</text>
</comment>
<feature type="domain" description="NAD-dependent epimerase/dehydratase" evidence="2">
    <location>
        <begin position="19"/>
        <end position="256"/>
    </location>
</feature>
<gene>
    <name evidence="3" type="ORF">GCM10022386_17200</name>
</gene>
<evidence type="ECO:0000313" key="3">
    <source>
        <dbReference type="EMBL" id="GAA4033329.1"/>
    </source>
</evidence>
<evidence type="ECO:0000313" key="4">
    <source>
        <dbReference type="Proteomes" id="UP001500968"/>
    </source>
</evidence>
<proteinExistence type="inferred from homology"/>
<dbReference type="Pfam" id="PF01370">
    <property type="entry name" value="Epimerase"/>
    <property type="match status" value="1"/>
</dbReference>
<dbReference type="Gene3D" id="3.40.50.720">
    <property type="entry name" value="NAD(P)-binding Rossmann-like Domain"/>
    <property type="match status" value="1"/>
</dbReference>
<accession>A0ABP7TYX0</accession>
<dbReference type="InterPro" id="IPR036291">
    <property type="entry name" value="NAD(P)-bd_dom_sf"/>
</dbReference>
<dbReference type="CDD" id="cd05272">
    <property type="entry name" value="TDH_SDR_e"/>
    <property type="match status" value="1"/>
</dbReference>
<name>A0ABP7TYX0_9FLAO</name>